<proteinExistence type="predicted"/>
<accession>A0ABX1J2V1</accession>
<sequence length="184" mass="20542">MTVPVPAPVDQVEILAGAMTDRALWDDIYAALTELTADPAEAARQLANHGWCDLFVGLVRVVEECRSVMDKIPEWGKRVVKKSIADSSLQPKRPQITGAVVDVVVDKVWAAFKSVLVAKVPLLSLITHEETLRSLRFLALFSCPAPERHREVREHAVKPLGDDAVGILTERTRKRLAQLFQEWE</sequence>
<evidence type="ECO:0000313" key="1">
    <source>
        <dbReference type="EMBL" id="NKQ53984.1"/>
    </source>
</evidence>
<keyword evidence="2" id="KW-1185">Reference proteome</keyword>
<comment type="caution">
    <text evidence="1">The sequence shown here is derived from an EMBL/GenBank/DDBJ whole genome shotgun (WGS) entry which is preliminary data.</text>
</comment>
<gene>
    <name evidence="1" type="ORF">HFP15_13940</name>
</gene>
<organism evidence="1 2">
    <name type="scientific">Amycolatopsis acididurans</name>
    <dbReference type="NCBI Taxonomy" id="2724524"/>
    <lineage>
        <taxon>Bacteria</taxon>
        <taxon>Bacillati</taxon>
        <taxon>Actinomycetota</taxon>
        <taxon>Actinomycetes</taxon>
        <taxon>Pseudonocardiales</taxon>
        <taxon>Pseudonocardiaceae</taxon>
        <taxon>Amycolatopsis</taxon>
    </lineage>
</organism>
<evidence type="ECO:0000313" key="2">
    <source>
        <dbReference type="Proteomes" id="UP000715441"/>
    </source>
</evidence>
<dbReference type="EMBL" id="JAAXLS010000007">
    <property type="protein sequence ID" value="NKQ53984.1"/>
    <property type="molecule type" value="Genomic_DNA"/>
</dbReference>
<name>A0ABX1J2V1_9PSEU</name>
<dbReference type="Proteomes" id="UP000715441">
    <property type="component" value="Unassembled WGS sequence"/>
</dbReference>
<protein>
    <submittedName>
        <fullName evidence="1">Uncharacterized protein</fullName>
    </submittedName>
</protein>
<dbReference type="RefSeq" id="WP_168515436.1">
    <property type="nucleotide sequence ID" value="NZ_JAAXLS010000007.1"/>
</dbReference>
<reference evidence="1 2" key="1">
    <citation type="submission" date="2020-04" db="EMBL/GenBank/DDBJ databases">
        <title>Novel species.</title>
        <authorList>
            <person name="Teo W.F.A."/>
            <person name="Lipun K."/>
            <person name="Srisuk N."/>
            <person name="Duangmal K."/>
        </authorList>
    </citation>
    <scope>NUCLEOTIDE SEQUENCE [LARGE SCALE GENOMIC DNA]</scope>
    <source>
        <strain evidence="1 2">K13G38</strain>
    </source>
</reference>